<name>A0A1E3BGF1_ASPCR</name>
<evidence type="ECO:0000313" key="2">
    <source>
        <dbReference type="Proteomes" id="UP000094569"/>
    </source>
</evidence>
<keyword evidence="2" id="KW-1185">Reference proteome</keyword>
<gene>
    <name evidence="1" type="ORF">SI65_05020</name>
</gene>
<evidence type="ECO:0008006" key="3">
    <source>
        <dbReference type="Google" id="ProtNLM"/>
    </source>
</evidence>
<dbReference type="AlphaFoldDB" id="A0A1E3BGF1"/>
<organism evidence="1 2">
    <name type="scientific">Aspergillus cristatus</name>
    <name type="common">Chinese Fuzhuan brick tea-fermentation fungus</name>
    <name type="synonym">Eurotium cristatum</name>
    <dbReference type="NCBI Taxonomy" id="573508"/>
    <lineage>
        <taxon>Eukaryota</taxon>
        <taxon>Fungi</taxon>
        <taxon>Dikarya</taxon>
        <taxon>Ascomycota</taxon>
        <taxon>Pezizomycotina</taxon>
        <taxon>Eurotiomycetes</taxon>
        <taxon>Eurotiomycetidae</taxon>
        <taxon>Eurotiales</taxon>
        <taxon>Aspergillaceae</taxon>
        <taxon>Aspergillus</taxon>
        <taxon>Aspergillus subgen. Aspergillus</taxon>
    </lineage>
</organism>
<sequence length="423" mass="48614">MPEEELSIPFRMLDLFMGNLVETRKYGPFNKYCILSHSWKGMEIDYEYFARASLRSLRAISETAGINRQIRQVPAAQNQDGGGFVEDALESNTRAEWETEHCQSYLKGLHKPQSKAGAVQAAPTSQGAKKQLDDKIKKLKDAQADEEKTFERQNKAHTALEKRRADTDMPINDIEIIYAIEYLLEALYYRKSARKLQGAVKQAGETFRLSSFQQTGRRYLWLDNCCIKKSNVDEFTESMAGMGECAQRTGRMESHDKEGELVQKVIDTFSELKKLTGERKKIYWATRGWKLQELVLSRVTYYFNSNWMPLDRDVKVLGPYYNLVPFIKQYLSLQCVQSDYNGATVPAQDFDKGKAEERIHHLQSLKLEPLQVIEERTAAAQIGKMVYMAVVTKDKTLKKLYEGLKAERRQEEKNKKQGKAVPA</sequence>
<evidence type="ECO:0000313" key="1">
    <source>
        <dbReference type="EMBL" id="ODM20034.1"/>
    </source>
</evidence>
<dbReference type="EMBL" id="JXNT01000004">
    <property type="protein sequence ID" value="ODM20034.1"/>
    <property type="molecule type" value="Genomic_DNA"/>
</dbReference>
<reference evidence="1 2" key="1">
    <citation type="journal article" date="2016" name="BMC Genomics">
        <title>Comparative genomic and transcriptomic analyses of the Fuzhuan brick tea-fermentation fungus Aspergillus cristatus.</title>
        <authorList>
            <person name="Ge Y."/>
            <person name="Wang Y."/>
            <person name="Liu Y."/>
            <person name="Tan Y."/>
            <person name="Ren X."/>
            <person name="Zhang X."/>
            <person name="Hyde K.D."/>
            <person name="Liu Y."/>
            <person name="Liu Z."/>
        </authorList>
    </citation>
    <scope>NUCLEOTIDE SEQUENCE [LARGE SCALE GENOMIC DNA]</scope>
    <source>
        <strain evidence="1 2">GZAAS20.1005</strain>
    </source>
</reference>
<protein>
    <recommendedName>
        <fullName evidence="3">Heterokaryon incompatibility domain-containing protein</fullName>
    </recommendedName>
</protein>
<dbReference type="Proteomes" id="UP000094569">
    <property type="component" value="Unassembled WGS sequence"/>
</dbReference>
<dbReference type="PANTHER" id="PTHR10622">
    <property type="entry name" value="HET DOMAIN-CONTAINING PROTEIN"/>
    <property type="match status" value="1"/>
</dbReference>
<dbReference type="OrthoDB" id="674604at2759"/>
<dbReference type="PANTHER" id="PTHR10622:SF10">
    <property type="entry name" value="HET DOMAIN-CONTAINING PROTEIN"/>
    <property type="match status" value="1"/>
</dbReference>
<dbReference type="VEuPathDB" id="FungiDB:SI65_05020"/>
<accession>A0A1E3BGF1</accession>
<comment type="caution">
    <text evidence="1">The sequence shown here is derived from an EMBL/GenBank/DDBJ whole genome shotgun (WGS) entry which is preliminary data.</text>
</comment>
<proteinExistence type="predicted"/>